<accession>A0ABW3XYE2</accession>
<feature type="signal peptide" evidence="1">
    <location>
        <begin position="1"/>
        <end position="20"/>
    </location>
</feature>
<keyword evidence="1" id="KW-0732">Signal</keyword>
<gene>
    <name evidence="2" type="ORF">ACFQ39_01880</name>
</gene>
<reference evidence="3" key="1">
    <citation type="journal article" date="2019" name="Int. J. Syst. Evol. Microbiol.">
        <title>The Global Catalogue of Microorganisms (GCM) 10K type strain sequencing project: providing services to taxonomists for standard genome sequencing and annotation.</title>
        <authorList>
            <consortium name="The Broad Institute Genomics Platform"/>
            <consortium name="The Broad Institute Genome Sequencing Center for Infectious Disease"/>
            <person name="Wu L."/>
            <person name="Ma J."/>
        </authorList>
    </citation>
    <scope>NUCLEOTIDE SEQUENCE [LARGE SCALE GENOMIC DNA]</scope>
    <source>
        <strain evidence="3">CCUG 61485</strain>
    </source>
</reference>
<dbReference type="Proteomes" id="UP001597201">
    <property type="component" value="Unassembled WGS sequence"/>
</dbReference>
<keyword evidence="3" id="KW-1185">Reference proteome</keyword>
<name>A0ABW3XYE2_9FLAO</name>
<evidence type="ECO:0000313" key="3">
    <source>
        <dbReference type="Proteomes" id="UP001597201"/>
    </source>
</evidence>
<sequence length="116" mass="13227">MKSKNLIFLVFFLVASAIYSQNESSKFKVDTGTLSYDISAENIDELRNFDWDFILESFKNNPPNKPISLSFEYNKESKLGETKIDSFSFKVSGKSSEAEEIVDKSKSIITEFISKN</sequence>
<comment type="caution">
    <text evidence="2">The sequence shown here is derived from an EMBL/GenBank/DDBJ whole genome shotgun (WGS) entry which is preliminary data.</text>
</comment>
<dbReference type="EMBL" id="JBHTMY010000002">
    <property type="protein sequence ID" value="MFD1314349.1"/>
    <property type="molecule type" value="Genomic_DNA"/>
</dbReference>
<protein>
    <submittedName>
        <fullName evidence="2">Uncharacterized protein</fullName>
    </submittedName>
</protein>
<evidence type="ECO:0000256" key="1">
    <source>
        <dbReference type="SAM" id="SignalP"/>
    </source>
</evidence>
<proteinExistence type="predicted"/>
<evidence type="ECO:0000313" key="2">
    <source>
        <dbReference type="EMBL" id="MFD1314349.1"/>
    </source>
</evidence>
<dbReference type="RefSeq" id="WP_377175869.1">
    <property type="nucleotide sequence ID" value="NZ_JBHTMY010000002.1"/>
</dbReference>
<feature type="chain" id="PRO_5046290344" evidence="1">
    <location>
        <begin position="21"/>
        <end position="116"/>
    </location>
</feature>
<organism evidence="2 3">
    <name type="scientific">Namhaeicola litoreus</name>
    <dbReference type="NCBI Taxonomy" id="1052145"/>
    <lineage>
        <taxon>Bacteria</taxon>
        <taxon>Pseudomonadati</taxon>
        <taxon>Bacteroidota</taxon>
        <taxon>Flavobacteriia</taxon>
        <taxon>Flavobacteriales</taxon>
        <taxon>Flavobacteriaceae</taxon>
        <taxon>Namhaeicola</taxon>
    </lineage>
</organism>